<dbReference type="PANTHER" id="PTHR36844">
    <property type="entry name" value="PROTEASE PRSW"/>
    <property type="match status" value="1"/>
</dbReference>
<feature type="transmembrane region" description="Helical" evidence="1">
    <location>
        <begin position="33"/>
        <end position="56"/>
    </location>
</feature>
<feature type="transmembrane region" description="Helical" evidence="1">
    <location>
        <begin position="249"/>
        <end position="270"/>
    </location>
</feature>
<feature type="transmembrane region" description="Helical" evidence="1">
    <location>
        <begin position="173"/>
        <end position="193"/>
    </location>
</feature>
<feature type="transmembrane region" description="Helical" evidence="1">
    <location>
        <begin position="282"/>
        <end position="306"/>
    </location>
</feature>
<evidence type="ECO:0008006" key="4">
    <source>
        <dbReference type="Google" id="ProtNLM"/>
    </source>
</evidence>
<dbReference type="RefSeq" id="WP_344308757.1">
    <property type="nucleotide sequence ID" value="NZ_BAAANY010000007.1"/>
</dbReference>
<dbReference type="Pfam" id="PF13367">
    <property type="entry name" value="PrsW-protease"/>
    <property type="match status" value="1"/>
</dbReference>
<feature type="transmembrane region" description="Helical" evidence="1">
    <location>
        <begin position="96"/>
        <end position="113"/>
    </location>
</feature>
<keyword evidence="1" id="KW-0812">Transmembrane</keyword>
<gene>
    <name evidence="2" type="ORF">GCM10009765_17520</name>
</gene>
<dbReference type="Proteomes" id="UP001500618">
    <property type="component" value="Unassembled WGS sequence"/>
</dbReference>
<evidence type="ECO:0000313" key="3">
    <source>
        <dbReference type="Proteomes" id="UP001500618"/>
    </source>
</evidence>
<keyword evidence="3" id="KW-1185">Reference proteome</keyword>
<evidence type="ECO:0000313" key="2">
    <source>
        <dbReference type="EMBL" id="GAA1668609.1"/>
    </source>
</evidence>
<dbReference type="EMBL" id="BAAANY010000007">
    <property type="protein sequence ID" value="GAA1668609.1"/>
    <property type="molecule type" value="Genomic_DNA"/>
</dbReference>
<accession>A0ABN2GBM4</accession>
<proteinExistence type="predicted"/>
<comment type="caution">
    <text evidence="2">The sequence shown here is derived from an EMBL/GenBank/DDBJ whole genome shotgun (WGS) entry which is preliminary data.</text>
</comment>
<protein>
    <recommendedName>
        <fullName evidence="4">PrsW family intramembrane metalloprotease</fullName>
    </recommendedName>
</protein>
<name>A0ABN2GBM4_9ACTN</name>
<sequence>MNAAVPGAYGAPAGPYPYQRLARPMHRTSVGKWLIGAAAAGFVGLAGLVVVVLLGLHYGPLLLLLFGLFAMFPVPILIGCAVWLSRFQPQPWGARLFALGWGATISVLIAGYANDFLQSMLFGGDRTLAAVFAAPLDEESLKGLALLLIFALSRTKRILPNAGRYFTGPLDGVAYALFVGAGFAFVENITYLASAFMNGQMQRGMASDGFFSLLLLFFVRCVLTPFGHPLFTSATGIALGFAARSNINIVIRVIAPVGGWMVAMMLHGFFNGSQAFVPSGLAGLVIEFTVVLPPVFLVWVAVVLFLRYNQFRIVRRGLDGYVRSGWFSPADVDQLASLKGRGVAIRWAKNAGGSEAGAAMRELQSASTQLAIARDAVNHGYHRNTFAADESRLLGIIGWQQQFLRRYRRVPV</sequence>
<keyword evidence="1" id="KW-0472">Membrane</keyword>
<organism evidence="2 3">
    <name type="scientific">Fodinicola feengrottensis</name>
    <dbReference type="NCBI Taxonomy" id="435914"/>
    <lineage>
        <taxon>Bacteria</taxon>
        <taxon>Bacillati</taxon>
        <taxon>Actinomycetota</taxon>
        <taxon>Actinomycetes</taxon>
        <taxon>Mycobacteriales</taxon>
        <taxon>Fodinicola</taxon>
    </lineage>
</organism>
<dbReference type="InterPro" id="IPR026898">
    <property type="entry name" value="PrsW"/>
</dbReference>
<reference evidence="2 3" key="1">
    <citation type="journal article" date="2019" name="Int. J. Syst. Evol. Microbiol.">
        <title>The Global Catalogue of Microorganisms (GCM) 10K type strain sequencing project: providing services to taxonomists for standard genome sequencing and annotation.</title>
        <authorList>
            <consortium name="The Broad Institute Genomics Platform"/>
            <consortium name="The Broad Institute Genome Sequencing Center for Infectious Disease"/>
            <person name="Wu L."/>
            <person name="Ma J."/>
        </authorList>
    </citation>
    <scope>NUCLEOTIDE SEQUENCE [LARGE SCALE GENOMIC DNA]</scope>
    <source>
        <strain evidence="2 3">JCM 14718</strain>
    </source>
</reference>
<feature type="transmembrane region" description="Helical" evidence="1">
    <location>
        <begin position="62"/>
        <end position="84"/>
    </location>
</feature>
<keyword evidence="1" id="KW-1133">Transmembrane helix</keyword>
<dbReference type="PANTHER" id="PTHR36844:SF1">
    <property type="entry name" value="PROTEASE PRSW"/>
    <property type="match status" value="1"/>
</dbReference>
<evidence type="ECO:0000256" key="1">
    <source>
        <dbReference type="SAM" id="Phobius"/>
    </source>
</evidence>